<name>A0A553MW74_9TELE</name>
<sequence>MKKRPITTKMAAKGNAWRSAVPYDSDEDTSDEYEPLPPRTHPKTRAGARQRLEHEQEKRNTDVEIDVIRRGRQKQHYNQQQNNYQTINEEYSGTGSEFHNYRNYTMRQSWMPNQWKDTVDDDWTSECKDNEGKQTFQVLTFHVLILLTVGLLLVQLLV</sequence>
<dbReference type="EMBL" id="SRMA01027240">
    <property type="protein sequence ID" value="TRY57397.1"/>
    <property type="molecule type" value="Genomic_DNA"/>
</dbReference>
<feature type="region of interest" description="Disordered" evidence="1">
    <location>
        <begin position="1"/>
        <end position="63"/>
    </location>
</feature>
<reference evidence="3 4" key="1">
    <citation type="journal article" date="2019" name="Sci. Data">
        <title>Hybrid genome assembly and annotation of Danionella translucida.</title>
        <authorList>
            <person name="Kadobianskyi M."/>
            <person name="Schulze L."/>
            <person name="Schuelke M."/>
            <person name="Judkewitz B."/>
        </authorList>
    </citation>
    <scope>NUCLEOTIDE SEQUENCE [LARGE SCALE GENOMIC DNA]</scope>
    <source>
        <strain evidence="3 4">Bolton</strain>
    </source>
</reference>
<feature type="compositionally biased region" description="Basic and acidic residues" evidence="1">
    <location>
        <begin position="50"/>
        <end position="63"/>
    </location>
</feature>
<protein>
    <submittedName>
        <fullName evidence="3">Uncharacterized protein</fullName>
    </submittedName>
</protein>
<feature type="transmembrane region" description="Helical" evidence="2">
    <location>
        <begin position="138"/>
        <end position="157"/>
    </location>
</feature>
<proteinExistence type="predicted"/>
<gene>
    <name evidence="3" type="ORF">DNTS_035189</name>
</gene>
<keyword evidence="4" id="KW-1185">Reference proteome</keyword>
<keyword evidence="2" id="KW-0472">Membrane</keyword>
<keyword evidence="2" id="KW-1133">Transmembrane helix</keyword>
<dbReference type="AlphaFoldDB" id="A0A553MW74"/>
<evidence type="ECO:0000313" key="4">
    <source>
        <dbReference type="Proteomes" id="UP000316079"/>
    </source>
</evidence>
<evidence type="ECO:0000256" key="2">
    <source>
        <dbReference type="SAM" id="Phobius"/>
    </source>
</evidence>
<evidence type="ECO:0000256" key="1">
    <source>
        <dbReference type="SAM" id="MobiDB-lite"/>
    </source>
</evidence>
<feature type="compositionally biased region" description="Acidic residues" evidence="1">
    <location>
        <begin position="24"/>
        <end position="34"/>
    </location>
</feature>
<comment type="caution">
    <text evidence="3">The sequence shown here is derived from an EMBL/GenBank/DDBJ whole genome shotgun (WGS) entry which is preliminary data.</text>
</comment>
<keyword evidence="2" id="KW-0812">Transmembrane</keyword>
<evidence type="ECO:0000313" key="3">
    <source>
        <dbReference type="EMBL" id="TRY57397.1"/>
    </source>
</evidence>
<accession>A0A553MW74</accession>
<dbReference type="STRING" id="623744.A0A553MW74"/>
<organism evidence="3 4">
    <name type="scientific">Danionella cerebrum</name>
    <dbReference type="NCBI Taxonomy" id="2873325"/>
    <lineage>
        <taxon>Eukaryota</taxon>
        <taxon>Metazoa</taxon>
        <taxon>Chordata</taxon>
        <taxon>Craniata</taxon>
        <taxon>Vertebrata</taxon>
        <taxon>Euteleostomi</taxon>
        <taxon>Actinopterygii</taxon>
        <taxon>Neopterygii</taxon>
        <taxon>Teleostei</taxon>
        <taxon>Ostariophysi</taxon>
        <taxon>Cypriniformes</taxon>
        <taxon>Danionidae</taxon>
        <taxon>Danioninae</taxon>
        <taxon>Danionella</taxon>
    </lineage>
</organism>
<dbReference type="Proteomes" id="UP000316079">
    <property type="component" value="Unassembled WGS sequence"/>
</dbReference>